<dbReference type="AlphaFoldDB" id="B7PV73"/>
<organism>
    <name type="scientific">Ixodes scapularis</name>
    <name type="common">Black-legged tick</name>
    <name type="synonym">Deer tick</name>
    <dbReference type="NCBI Taxonomy" id="6945"/>
    <lineage>
        <taxon>Eukaryota</taxon>
        <taxon>Metazoa</taxon>
        <taxon>Ecdysozoa</taxon>
        <taxon>Arthropoda</taxon>
        <taxon>Chelicerata</taxon>
        <taxon>Arachnida</taxon>
        <taxon>Acari</taxon>
        <taxon>Parasitiformes</taxon>
        <taxon>Ixodida</taxon>
        <taxon>Ixodoidea</taxon>
        <taxon>Ixodidae</taxon>
        <taxon>Ixodinae</taxon>
        <taxon>Ixodes</taxon>
    </lineage>
</organism>
<dbReference type="EnsemblMetazoa" id="ISCW019582-RA">
    <property type="protein sequence ID" value="ISCW019582-PA"/>
    <property type="gene ID" value="ISCW019582"/>
</dbReference>
<dbReference type="PaxDb" id="6945-B7PV73"/>
<accession>B7PV73</accession>
<evidence type="ECO:0000313" key="4">
    <source>
        <dbReference type="EnsemblMetazoa" id="ISCW019582-PA"/>
    </source>
</evidence>
<evidence type="ECO:0000256" key="1">
    <source>
        <dbReference type="SAM" id="MobiDB-lite"/>
    </source>
</evidence>
<gene>
    <name evidence="3" type="ORF">IscW_ISCW019582</name>
</gene>
<feature type="signal peptide" evidence="2">
    <location>
        <begin position="1"/>
        <end position="24"/>
    </location>
</feature>
<reference evidence="3 5" key="1">
    <citation type="submission" date="2008-03" db="EMBL/GenBank/DDBJ databases">
        <title>Annotation of Ixodes scapularis.</title>
        <authorList>
            <consortium name="Ixodes scapularis Genome Project Consortium"/>
            <person name="Caler E."/>
            <person name="Hannick L.I."/>
            <person name="Bidwell S."/>
            <person name="Joardar V."/>
            <person name="Thiagarajan M."/>
            <person name="Amedeo P."/>
            <person name="Galinsky K.J."/>
            <person name="Schobel S."/>
            <person name="Inman J."/>
            <person name="Hostetler J."/>
            <person name="Miller J."/>
            <person name="Hammond M."/>
            <person name="Megy K."/>
            <person name="Lawson D."/>
            <person name="Kodira C."/>
            <person name="Sutton G."/>
            <person name="Meyer J."/>
            <person name="Hill C.A."/>
            <person name="Birren B."/>
            <person name="Nene V."/>
            <person name="Collins F."/>
            <person name="Alarcon-Chaidez F."/>
            <person name="Wikel S."/>
            <person name="Strausberg R."/>
        </authorList>
    </citation>
    <scope>NUCLEOTIDE SEQUENCE [LARGE SCALE GENOMIC DNA]</scope>
    <source>
        <strain evidence="5">Wikel</strain>
        <strain evidence="3">Wikel colony</strain>
    </source>
</reference>
<dbReference type="EMBL" id="DS798279">
    <property type="protein sequence ID" value="EEC10495.1"/>
    <property type="molecule type" value="Genomic_DNA"/>
</dbReference>
<protein>
    <submittedName>
        <fullName evidence="3 4">Uncharacterized protein</fullName>
    </submittedName>
</protein>
<dbReference type="Proteomes" id="UP000001555">
    <property type="component" value="Unassembled WGS sequence"/>
</dbReference>
<feature type="region of interest" description="Disordered" evidence="1">
    <location>
        <begin position="119"/>
        <end position="216"/>
    </location>
</feature>
<dbReference type="EMBL" id="ABJB010100591">
    <property type="status" value="NOT_ANNOTATED_CDS"/>
    <property type="molecule type" value="Genomic_DNA"/>
</dbReference>
<feature type="compositionally biased region" description="Basic and acidic residues" evidence="1">
    <location>
        <begin position="190"/>
        <end position="202"/>
    </location>
</feature>
<keyword evidence="5" id="KW-1185">Reference proteome</keyword>
<keyword evidence="2" id="KW-0732">Signal</keyword>
<evidence type="ECO:0000256" key="2">
    <source>
        <dbReference type="SAM" id="SignalP"/>
    </source>
</evidence>
<feature type="chain" id="PRO_5014568139" evidence="2">
    <location>
        <begin position="25"/>
        <end position="216"/>
    </location>
</feature>
<evidence type="ECO:0000313" key="3">
    <source>
        <dbReference type="EMBL" id="EEC10495.1"/>
    </source>
</evidence>
<name>B7PV73_IXOSC</name>
<dbReference type="VEuPathDB" id="VectorBase:ISCW019582"/>
<evidence type="ECO:0000313" key="5">
    <source>
        <dbReference type="Proteomes" id="UP000001555"/>
    </source>
</evidence>
<dbReference type="HOGENOM" id="CLU_1278897_0_0_1"/>
<proteinExistence type="predicted"/>
<dbReference type="OrthoDB" id="6424205at2759"/>
<dbReference type="VEuPathDB" id="VectorBase:ISCP_010336"/>
<sequence>MGANRQLLMRAFWLQLLFSTLTLGVGGLIPFPRVGRSAGRDLGRGPEELLTLDTELGSDWAFLLLPYKRRSNNFTPRIGAKRRSVSEDGGHGDSSDMRALSRHSWPALDWSYPRMSQQMIPVPRNGRGSFVPRLGKRRMGYDDPESWDSREFSASGDPKRGSFTPRIGRAAFTPRIGRTPFTPRIGRSGDSNKDTMSNDDKAQSASGSDSNSRSSV</sequence>
<dbReference type="VEuPathDB" id="VectorBase:ISCI019582"/>
<dbReference type="InParanoid" id="B7PV73"/>
<feature type="compositionally biased region" description="Low complexity" evidence="1">
    <location>
        <begin position="204"/>
        <end position="216"/>
    </location>
</feature>
<reference evidence="4" key="2">
    <citation type="submission" date="2020-05" db="UniProtKB">
        <authorList>
            <consortium name="EnsemblMetazoa"/>
        </authorList>
    </citation>
    <scope>IDENTIFICATION</scope>
    <source>
        <strain evidence="4">wikel</strain>
    </source>
</reference>